<organismHost>
    <name type="scientific">Rattus norvegicus</name>
    <name type="common">Rat</name>
    <dbReference type="NCBI Taxonomy" id="10116"/>
</organismHost>
<evidence type="ECO:0000313" key="1">
    <source>
        <dbReference type="EMBL" id="AFR44456.1"/>
    </source>
</evidence>
<proteinExistence type="predicted"/>
<sequence>MAGNAYSDEVLGVTNWLKDKSSQEVFSFVFKNENVQLNGKDIGWNSYRKELQDDELKSLQRGAETTWDQSEDMEWESAVDDMTKKFNALTISDSEKYASQPKLRSYSTCIGPCGPSSRALEHTKYSCCGHCSKPKHWGGWFHSLPRCSTEPNLVRDRGGFESLLQSRTVGERLQRGADLGLRLGASWLQVPGTREQP</sequence>
<name>J9RRF6_PAVHH</name>
<protein>
    <submittedName>
        <fullName evidence="1">Small nonstructural protein, rare isoform</fullName>
    </submittedName>
</protein>
<organism evidence="1">
    <name type="scientific">Hamster parvovirus H1</name>
    <dbReference type="NCBI Taxonomy" id="10799"/>
    <lineage>
        <taxon>Viruses</taxon>
        <taxon>Monodnaviria</taxon>
        <taxon>Shotokuvirae</taxon>
        <taxon>Cossaviricota</taxon>
        <taxon>Quintoviricetes</taxon>
        <taxon>Piccovirales</taxon>
        <taxon>Parvoviridae</taxon>
        <taxon>Parvovirinae</taxon>
        <taxon>Protoparvovirus</taxon>
        <taxon>Protoparvovirus rodent1</taxon>
    </lineage>
</organism>
<reference evidence="1" key="1">
    <citation type="submission" date="2012-08" db="EMBL/GenBank/DDBJ databases">
        <title>Identification of sequence changes in H-1PV genome retrieved from different virus stocks.</title>
        <authorList>
            <person name="Salome N."/>
            <person name="Vogel M."/>
            <person name="Rommelaere J."/>
            <person name="Dinsart C."/>
        </authorList>
    </citation>
    <scope>NUCLEOTIDE SEQUENCE</scope>
</reference>
<accession>J9RRF6</accession>
<dbReference type="EMBL" id="JX505432">
    <property type="protein sequence ID" value="AFR44456.1"/>
    <property type="molecule type" value="Genomic_DNA"/>
</dbReference>
<organismHost>
    <name type="scientific">Cricetidae sp.</name>
    <name type="common">Hamster</name>
    <dbReference type="NCBI Taxonomy" id="36483"/>
</organismHost>